<evidence type="ECO:0008006" key="3">
    <source>
        <dbReference type="Google" id="ProtNLM"/>
    </source>
</evidence>
<dbReference type="AlphaFoldDB" id="A0AAP0MKB3"/>
<gene>
    <name evidence="1" type="ORF">WN944_006033</name>
</gene>
<organism evidence="1 2">
    <name type="scientific">Citrus x changshan-huyou</name>
    <dbReference type="NCBI Taxonomy" id="2935761"/>
    <lineage>
        <taxon>Eukaryota</taxon>
        <taxon>Viridiplantae</taxon>
        <taxon>Streptophyta</taxon>
        <taxon>Embryophyta</taxon>
        <taxon>Tracheophyta</taxon>
        <taxon>Spermatophyta</taxon>
        <taxon>Magnoliopsida</taxon>
        <taxon>eudicotyledons</taxon>
        <taxon>Gunneridae</taxon>
        <taxon>Pentapetalae</taxon>
        <taxon>rosids</taxon>
        <taxon>malvids</taxon>
        <taxon>Sapindales</taxon>
        <taxon>Rutaceae</taxon>
        <taxon>Aurantioideae</taxon>
        <taxon>Citrus</taxon>
    </lineage>
</organism>
<name>A0AAP0MKB3_9ROSI</name>
<evidence type="ECO:0000313" key="1">
    <source>
        <dbReference type="EMBL" id="KAK9214047.1"/>
    </source>
</evidence>
<reference evidence="1 2" key="1">
    <citation type="submission" date="2024-05" db="EMBL/GenBank/DDBJ databases">
        <title>Haplotype-resolved chromosome-level genome assembly of Huyou (Citrus changshanensis).</title>
        <authorList>
            <person name="Miao C."/>
            <person name="Chen W."/>
            <person name="Wu Y."/>
            <person name="Wang L."/>
            <person name="Zhao S."/>
            <person name="Grierson D."/>
            <person name="Xu C."/>
            <person name="Chen K."/>
        </authorList>
    </citation>
    <scope>NUCLEOTIDE SEQUENCE [LARGE SCALE GENOMIC DNA]</scope>
    <source>
        <strain evidence="1">01-14</strain>
        <tissue evidence="1">Leaf</tissue>
    </source>
</reference>
<evidence type="ECO:0000313" key="2">
    <source>
        <dbReference type="Proteomes" id="UP001428341"/>
    </source>
</evidence>
<protein>
    <recommendedName>
        <fullName evidence="3">FAR1 domain-containing protein</fullName>
    </recommendedName>
</protein>
<dbReference type="EMBL" id="JBCGBO010000003">
    <property type="protein sequence ID" value="KAK9214047.1"/>
    <property type="molecule type" value="Genomic_DNA"/>
</dbReference>
<comment type="caution">
    <text evidence="1">The sequence shown here is derived from an EMBL/GenBank/DDBJ whole genome shotgun (WGS) entry which is preliminary data.</text>
</comment>
<sequence>MNVCFGRGDAGEGIAVFVCLSLIMEGIAVDECLFASVEKGEVCPIVFWLGCKLERKFRESKVFSLMTETGTLGRTKPSVEMTDLESKEIENSPEIITADVDDENDISNEPNAEEIIESKIGMVFDATQNLFEFYKMYAKIMGFKIIKRTSSKGDDGELKYVTFSCSRKGDDGELHYALVHFHFHEAHHCAQLQCH</sequence>
<accession>A0AAP0MKB3</accession>
<dbReference type="PANTHER" id="PTHR46328:SF35">
    <property type="entry name" value="PROTEIN FAR1-RELATED SEQUENCE 5-LIKE"/>
    <property type="match status" value="1"/>
</dbReference>
<dbReference type="PANTHER" id="PTHR46328">
    <property type="entry name" value="FAR-RED IMPAIRED RESPONSIVE (FAR1) FAMILY PROTEIN-RELATED"/>
    <property type="match status" value="1"/>
</dbReference>
<dbReference type="Proteomes" id="UP001428341">
    <property type="component" value="Unassembled WGS sequence"/>
</dbReference>
<proteinExistence type="predicted"/>
<keyword evidence="2" id="KW-1185">Reference proteome</keyword>